<dbReference type="AlphaFoldDB" id="A0A7Y9NQJ1"/>
<feature type="signal peptide" evidence="1">
    <location>
        <begin position="1"/>
        <end position="21"/>
    </location>
</feature>
<evidence type="ECO:0000313" key="2">
    <source>
        <dbReference type="EMBL" id="NYF53542.1"/>
    </source>
</evidence>
<dbReference type="Proteomes" id="UP000534186">
    <property type="component" value="Unassembled WGS sequence"/>
</dbReference>
<dbReference type="EMBL" id="JACCCV010000002">
    <property type="protein sequence ID" value="NYF53542.1"/>
    <property type="molecule type" value="Genomic_DNA"/>
</dbReference>
<evidence type="ECO:0000313" key="3">
    <source>
        <dbReference type="Proteomes" id="UP000534186"/>
    </source>
</evidence>
<name>A0A7Y9NQJ1_9BACT</name>
<gene>
    <name evidence="2" type="ORF">HDF12_003941</name>
</gene>
<evidence type="ECO:0000256" key="1">
    <source>
        <dbReference type="SAM" id="SignalP"/>
    </source>
</evidence>
<accession>A0A7Y9NQJ1</accession>
<comment type="caution">
    <text evidence="2">The sequence shown here is derived from an EMBL/GenBank/DDBJ whole genome shotgun (WGS) entry which is preliminary data.</text>
</comment>
<proteinExistence type="predicted"/>
<feature type="chain" id="PRO_5030513747" description="YD repeat-containing protein" evidence="1">
    <location>
        <begin position="22"/>
        <end position="335"/>
    </location>
</feature>
<sequence>MRALKWIPAAASLLLIGASSGQDIARTDARSDGFNGPLKSVLSTTVRHNIGWRQPDGMALIWPIGCQECYYDPDGARVRSGQRSADGFQGNNILLSRDAQGHVFDRRILDASSGALKVHDVLGPFGLTEQTYYERGKVTSSRTIRYDPFGYISETASFAGSGQQTEHSHSTYTEEGVLTEDSAWGRNGQLKWQQLIDPEKHTESFNTFDDAGMLKLAWTRTDDKMASFWERSDEGNQYGDCLGDDEDKNGTRETHCFANGNRERAVIREQFVEPKSHDLKSAEWRDGDGKLLYAAYYDYEVDSRRNWTRRSIWVISPELPERKLYEEDTRILVYW</sequence>
<organism evidence="2 3">
    <name type="scientific">Tunturiibacter lichenicola</name>
    <dbReference type="NCBI Taxonomy" id="2051959"/>
    <lineage>
        <taxon>Bacteria</taxon>
        <taxon>Pseudomonadati</taxon>
        <taxon>Acidobacteriota</taxon>
        <taxon>Terriglobia</taxon>
        <taxon>Terriglobales</taxon>
        <taxon>Acidobacteriaceae</taxon>
        <taxon>Tunturiibacter</taxon>
    </lineage>
</organism>
<evidence type="ECO:0008006" key="4">
    <source>
        <dbReference type="Google" id="ProtNLM"/>
    </source>
</evidence>
<keyword evidence="1" id="KW-0732">Signal</keyword>
<reference evidence="2 3" key="1">
    <citation type="submission" date="2020-07" db="EMBL/GenBank/DDBJ databases">
        <title>Genomic Encyclopedia of Type Strains, Phase IV (KMG-V): Genome sequencing to study the core and pangenomes of soil and plant-associated prokaryotes.</title>
        <authorList>
            <person name="Whitman W."/>
        </authorList>
    </citation>
    <scope>NUCLEOTIDE SEQUENCE [LARGE SCALE GENOMIC DNA]</scope>
    <source>
        <strain evidence="2 3">M8UP30</strain>
    </source>
</reference>
<protein>
    <recommendedName>
        <fullName evidence="4">YD repeat-containing protein</fullName>
    </recommendedName>
</protein>